<gene>
    <name evidence="1" type="ORF">KK1_017617</name>
    <name evidence="2" type="ORF">KK1_017638</name>
</gene>
<accession>A0A151T7T9</accession>
<sequence length="81" mass="8442">MFGNGGRLSCGTDGMVLGSGGKVVGSVGTEGKGGSVGLGKFGVVVCIRWRAPRLMLMLEKIIAKRKAVMNDLLEAIAEYKV</sequence>
<evidence type="ECO:0000313" key="1">
    <source>
        <dbReference type="EMBL" id="KYP63053.1"/>
    </source>
</evidence>
<reference evidence="2 3" key="1">
    <citation type="journal article" date="2012" name="Nat. Biotechnol.">
        <title>Draft genome sequence of pigeonpea (Cajanus cajan), an orphan legume crop of resource-poor farmers.</title>
        <authorList>
            <person name="Varshney R.K."/>
            <person name="Chen W."/>
            <person name="Li Y."/>
            <person name="Bharti A.K."/>
            <person name="Saxena R.K."/>
            <person name="Schlueter J.A."/>
            <person name="Donoghue M.T."/>
            <person name="Azam S."/>
            <person name="Fan G."/>
            <person name="Whaley A.M."/>
            <person name="Farmer A.D."/>
            <person name="Sheridan J."/>
            <person name="Iwata A."/>
            <person name="Tuteja R."/>
            <person name="Penmetsa R.V."/>
            <person name="Wu W."/>
            <person name="Upadhyaya H.D."/>
            <person name="Yang S.P."/>
            <person name="Shah T."/>
            <person name="Saxena K.B."/>
            <person name="Michael T."/>
            <person name="McCombie W.R."/>
            <person name="Yang B."/>
            <person name="Zhang G."/>
            <person name="Yang H."/>
            <person name="Wang J."/>
            <person name="Spillane C."/>
            <person name="Cook D.R."/>
            <person name="May G.D."/>
            <person name="Xu X."/>
            <person name="Jackson S.A."/>
        </authorList>
    </citation>
    <scope>NUCLEOTIDE SEQUENCE [LARGE SCALE GENOMIC DNA]</scope>
    <source>
        <strain evidence="3">cv. Asha</strain>
    </source>
</reference>
<dbReference type="Proteomes" id="UP000075243">
    <property type="component" value="Chromosome 8"/>
</dbReference>
<evidence type="ECO:0000313" key="3">
    <source>
        <dbReference type="Proteomes" id="UP000075243"/>
    </source>
</evidence>
<protein>
    <submittedName>
        <fullName evidence="2">Uncharacterized protein</fullName>
    </submittedName>
</protein>
<proteinExistence type="predicted"/>
<organism evidence="2 3">
    <name type="scientific">Cajanus cajan</name>
    <name type="common">Pigeon pea</name>
    <name type="synonym">Cajanus indicus</name>
    <dbReference type="NCBI Taxonomy" id="3821"/>
    <lineage>
        <taxon>Eukaryota</taxon>
        <taxon>Viridiplantae</taxon>
        <taxon>Streptophyta</taxon>
        <taxon>Embryophyta</taxon>
        <taxon>Tracheophyta</taxon>
        <taxon>Spermatophyta</taxon>
        <taxon>Magnoliopsida</taxon>
        <taxon>eudicotyledons</taxon>
        <taxon>Gunneridae</taxon>
        <taxon>Pentapetalae</taxon>
        <taxon>rosids</taxon>
        <taxon>fabids</taxon>
        <taxon>Fabales</taxon>
        <taxon>Fabaceae</taxon>
        <taxon>Papilionoideae</taxon>
        <taxon>50 kb inversion clade</taxon>
        <taxon>NPAAA clade</taxon>
        <taxon>indigoferoid/millettioid clade</taxon>
        <taxon>Phaseoleae</taxon>
        <taxon>Cajanus</taxon>
    </lineage>
</organism>
<dbReference type="Gramene" id="C.cajan_17109.t">
    <property type="protein sequence ID" value="C.cajan_17109.t.cds1"/>
    <property type="gene ID" value="C.cajan_17109"/>
</dbReference>
<dbReference type="Gramene" id="C.cajan_17130.t">
    <property type="protein sequence ID" value="C.cajan_17130.t.cds1"/>
    <property type="gene ID" value="C.cajan_17130"/>
</dbReference>
<dbReference type="AlphaFoldDB" id="A0A151T7T9"/>
<evidence type="ECO:0000313" key="2">
    <source>
        <dbReference type="EMBL" id="KYP63074.1"/>
    </source>
</evidence>
<name>A0A151T7T9_CAJCA</name>
<dbReference type="EMBL" id="CM003610">
    <property type="protein sequence ID" value="KYP63074.1"/>
    <property type="molecule type" value="Genomic_DNA"/>
</dbReference>
<keyword evidence="3" id="KW-1185">Reference proteome</keyword>
<dbReference type="EMBL" id="CM003610">
    <property type="protein sequence ID" value="KYP63053.1"/>
    <property type="molecule type" value="Genomic_DNA"/>
</dbReference>